<keyword evidence="1" id="KW-1185">Reference proteome</keyword>
<dbReference type="AlphaFoldDB" id="A0AAJ6VJT1"/>
<organism evidence="1 2">
    <name type="scientific">Ceratosolen solmsi marchali</name>
    <dbReference type="NCBI Taxonomy" id="326594"/>
    <lineage>
        <taxon>Eukaryota</taxon>
        <taxon>Metazoa</taxon>
        <taxon>Ecdysozoa</taxon>
        <taxon>Arthropoda</taxon>
        <taxon>Hexapoda</taxon>
        <taxon>Insecta</taxon>
        <taxon>Pterygota</taxon>
        <taxon>Neoptera</taxon>
        <taxon>Endopterygota</taxon>
        <taxon>Hymenoptera</taxon>
        <taxon>Apocrita</taxon>
        <taxon>Proctotrupomorpha</taxon>
        <taxon>Chalcidoidea</taxon>
        <taxon>Agaonidae</taxon>
        <taxon>Agaoninae</taxon>
        <taxon>Ceratosolen</taxon>
    </lineage>
</organism>
<reference evidence="2" key="1">
    <citation type="submission" date="2025-08" db="UniProtKB">
        <authorList>
            <consortium name="RefSeq"/>
        </authorList>
    </citation>
    <scope>IDENTIFICATION</scope>
</reference>
<dbReference type="KEGG" id="csol:105359594"/>
<accession>A0AAJ6VJT1</accession>
<gene>
    <name evidence="2" type="primary">LOC105359594</name>
</gene>
<dbReference type="RefSeq" id="XP_011494525.1">
    <property type="nucleotide sequence ID" value="XM_011496223.1"/>
</dbReference>
<dbReference type="Proteomes" id="UP000695007">
    <property type="component" value="Unplaced"/>
</dbReference>
<dbReference type="Pfam" id="PF06905">
    <property type="entry name" value="FAIM1"/>
    <property type="match status" value="1"/>
</dbReference>
<dbReference type="InterPro" id="IPR010695">
    <property type="entry name" value="FAIM1"/>
</dbReference>
<dbReference type="GeneID" id="105359594"/>
<dbReference type="Gene3D" id="2.40.128.180">
    <property type="match status" value="2"/>
</dbReference>
<evidence type="ECO:0000313" key="1">
    <source>
        <dbReference type="Proteomes" id="UP000695007"/>
    </source>
</evidence>
<dbReference type="PANTHER" id="PTHR13088:SF3">
    <property type="entry name" value="FAS APOPTOTIC INHIBITORY MOLECULE 1"/>
    <property type="match status" value="1"/>
</dbReference>
<sequence length="199" mass="22607">MTNSLLRSLQALESFGSHPTARWEVPLSDGIHVIEFDHGTATGRRVVKIDGKLFVNREWMFRLVGDEVIKFKDVKFVIRVDPIPGLRYSYSLWVDGKSFKSFIQAQSKVLETWSTQIAQNEYRIILDKNTQNVWINGEQTESECNFIDDGAEIQFTIADLPAVITLCSSGKKNIGLIYTLHVNDVKITQQNLESNVANE</sequence>
<dbReference type="InterPro" id="IPR038513">
    <property type="entry name" value="FAIM1_dom_sf"/>
</dbReference>
<name>A0AAJ6VJT1_9HYME</name>
<proteinExistence type="predicted"/>
<evidence type="ECO:0000313" key="2">
    <source>
        <dbReference type="RefSeq" id="XP_011494525.1"/>
    </source>
</evidence>
<dbReference type="GO" id="GO:1902042">
    <property type="term" value="P:negative regulation of extrinsic apoptotic signaling pathway via death domain receptors"/>
    <property type="evidence" value="ECO:0007669"/>
    <property type="project" value="TreeGrafter"/>
</dbReference>
<dbReference type="PANTHER" id="PTHR13088">
    <property type="entry name" value="FAS APOPTOTIC INHIBITORY MOLECULE FAIM"/>
    <property type="match status" value="1"/>
</dbReference>
<protein>
    <submittedName>
        <fullName evidence="2">Fas apoptotic inhibitory molecule 1 isoform X1</fullName>
    </submittedName>
</protein>